<organism evidence="3 4">
    <name type="scientific">Streptomyces noboritoensis</name>
    <dbReference type="NCBI Taxonomy" id="67337"/>
    <lineage>
        <taxon>Bacteria</taxon>
        <taxon>Bacillati</taxon>
        <taxon>Actinomycetota</taxon>
        <taxon>Actinomycetes</taxon>
        <taxon>Kitasatosporales</taxon>
        <taxon>Streptomycetaceae</taxon>
        <taxon>Streptomyces</taxon>
    </lineage>
</organism>
<comment type="caution">
    <text evidence="3">The sequence shown here is derived from an EMBL/GenBank/DDBJ whole genome shotgun (WGS) entry which is preliminary data.</text>
</comment>
<feature type="domain" description="SH3b" evidence="2">
    <location>
        <begin position="55"/>
        <end position="106"/>
    </location>
</feature>
<keyword evidence="4" id="KW-1185">Reference proteome</keyword>
<feature type="signal peptide" evidence="1">
    <location>
        <begin position="1"/>
        <end position="28"/>
    </location>
</feature>
<dbReference type="EMBL" id="JBHMQV010000009">
    <property type="protein sequence ID" value="MFC0844715.1"/>
    <property type="molecule type" value="Genomic_DNA"/>
</dbReference>
<reference evidence="3 4" key="1">
    <citation type="submission" date="2024-09" db="EMBL/GenBank/DDBJ databases">
        <authorList>
            <person name="Sun Q."/>
            <person name="Mori K."/>
        </authorList>
    </citation>
    <scope>NUCLEOTIDE SEQUENCE [LARGE SCALE GENOMIC DNA]</scope>
    <source>
        <strain evidence="3 4">JCM 4557</strain>
    </source>
</reference>
<evidence type="ECO:0000313" key="3">
    <source>
        <dbReference type="EMBL" id="MFC0844715.1"/>
    </source>
</evidence>
<feature type="chain" id="PRO_5045572894" evidence="1">
    <location>
        <begin position="29"/>
        <end position="115"/>
    </location>
</feature>
<evidence type="ECO:0000313" key="4">
    <source>
        <dbReference type="Proteomes" id="UP001589887"/>
    </source>
</evidence>
<accession>A0ABV6TJP4</accession>
<keyword evidence="1" id="KW-0732">Signal</keyword>
<dbReference type="Pfam" id="PF08239">
    <property type="entry name" value="SH3_3"/>
    <property type="match status" value="1"/>
</dbReference>
<protein>
    <submittedName>
        <fullName evidence="3">SH3 domain-containing protein</fullName>
    </submittedName>
</protein>
<sequence>MRLTRTALCTAALAALALPMADATAASAAPATAPASAPLIRDCDQPGDWTMGTRAVTIRSRATTHSTALGILYQGHRFTVHSTRGEWHYLTDRTTGITGWVSGAYVYRNGSFCLD</sequence>
<gene>
    <name evidence="3" type="ORF">ACFH04_13505</name>
</gene>
<name>A0ABV6TJP4_9ACTN</name>
<dbReference type="Gene3D" id="2.30.30.40">
    <property type="entry name" value="SH3 Domains"/>
    <property type="match status" value="1"/>
</dbReference>
<dbReference type="Proteomes" id="UP001589887">
    <property type="component" value="Unassembled WGS sequence"/>
</dbReference>
<evidence type="ECO:0000256" key="1">
    <source>
        <dbReference type="SAM" id="SignalP"/>
    </source>
</evidence>
<dbReference type="InterPro" id="IPR003646">
    <property type="entry name" value="SH3-like_bac-type"/>
</dbReference>
<evidence type="ECO:0000259" key="2">
    <source>
        <dbReference type="Pfam" id="PF08239"/>
    </source>
</evidence>
<proteinExistence type="predicted"/>
<dbReference type="RefSeq" id="WP_394319144.1">
    <property type="nucleotide sequence ID" value="NZ_JBHMQV010000009.1"/>
</dbReference>